<dbReference type="SUPFAM" id="SSF118310">
    <property type="entry name" value="AN1-like Zinc finger"/>
    <property type="match status" value="1"/>
</dbReference>
<reference evidence="13 14" key="1">
    <citation type="submission" date="2017-03" db="EMBL/GenBank/DDBJ databases">
        <title>Genome of the blue death feigning beetle - Asbolus verrucosus.</title>
        <authorList>
            <person name="Rider S.D."/>
        </authorList>
    </citation>
    <scope>NUCLEOTIDE SEQUENCE [LARGE SCALE GENOMIC DNA]</scope>
    <source>
        <strain evidence="13">Butters</strain>
        <tissue evidence="13">Head and leg muscle</tissue>
    </source>
</reference>
<dbReference type="Gene3D" id="4.10.1110.10">
    <property type="entry name" value="AN1-like Zinc finger"/>
    <property type="match status" value="1"/>
</dbReference>
<keyword evidence="7" id="KW-0833">Ubl conjugation pathway</keyword>
<evidence type="ECO:0000256" key="8">
    <source>
        <dbReference type="ARBA" id="ARBA00023242"/>
    </source>
</evidence>
<accession>A0A482V888</accession>
<dbReference type="EMBL" id="QDEB01128574">
    <property type="protein sequence ID" value="RZB39398.1"/>
    <property type="molecule type" value="Genomic_DNA"/>
</dbReference>
<evidence type="ECO:0000256" key="4">
    <source>
        <dbReference type="ARBA" id="ARBA00013935"/>
    </source>
</evidence>
<dbReference type="InterPro" id="IPR035896">
    <property type="entry name" value="AN1-like_Znf"/>
</dbReference>
<feature type="non-terminal residue" evidence="13">
    <location>
        <position position="270"/>
    </location>
</feature>
<keyword evidence="8" id="KW-0539">Nucleus</keyword>
<dbReference type="InterPro" id="IPR057358">
    <property type="entry name" value="UBL_ZFAND1-like"/>
</dbReference>
<evidence type="ECO:0000259" key="12">
    <source>
        <dbReference type="Pfam" id="PF25327"/>
    </source>
</evidence>
<dbReference type="PANTHER" id="PTHR28672">
    <property type="entry name" value="ANAPHASE-PROMOTING COMPLEX SUBUNIT 13"/>
    <property type="match status" value="1"/>
</dbReference>
<evidence type="ECO:0000313" key="14">
    <source>
        <dbReference type="Proteomes" id="UP000292052"/>
    </source>
</evidence>
<evidence type="ECO:0000256" key="9">
    <source>
        <dbReference type="ARBA" id="ARBA00023306"/>
    </source>
</evidence>
<keyword evidence="6" id="KW-0498">Mitosis</keyword>
<evidence type="ECO:0000256" key="5">
    <source>
        <dbReference type="ARBA" id="ARBA00022618"/>
    </source>
</evidence>
<gene>
    <name evidence="13" type="ORF">BDFB_011567</name>
</gene>
<comment type="subcellular location">
    <subcellularLocation>
        <location evidence="1">Nucleus</location>
    </subcellularLocation>
</comment>
<dbReference type="OrthoDB" id="25675at2759"/>
<comment type="pathway">
    <text evidence="2">Protein modification; protein ubiquitination.</text>
</comment>
<keyword evidence="5" id="KW-0132">Cell division</keyword>
<dbReference type="PANTHER" id="PTHR28672:SF1">
    <property type="entry name" value="ANAPHASE-PROMOTING COMPLEX SUBUNIT 13"/>
    <property type="match status" value="1"/>
</dbReference>
<dbReference type="AlphaFoldDB" id="A0A482V888"/>
<dbReference type="Pfam" id="PF05839">
    <property type="entry name" value="Apc13p"/>
    <property type="match status" value="1"/>
</dbReference>
<evidence type="ECO:0000256" key="7">
    <source>
        <dbReference type="ARBA" id="ARBA00022786"/>
    </source>
</evidence>
<dbReference type="Proteomes" id="UP000292052">
    <property type="component" value="Unassembled WGS sequence"/>
</dbReference>
<keyword evidence="9" id="KW-0131">Cell cycle</keyword>
<evidence type="ECO:0000256" key="10">
    <source>
        <dbReference type="ARBA" id="ARBA00031338"/>
    </source>
</evidence>
<protein>
    <recommendedName>
        <fullName evidence="4">Anaphase-promoting complex subunit 13</fullName>
    </recommendedName>
    <alternativeName>
        <fullName evidence="10">Cyclosome subunit 13</fullName>
    </alternativeName>
</protein>
<comment type="function">
    <text evidence="11">Component of the anaphase promoting complex/cyclosome (APC/C), a cell cycle-regulated E3 ubiquitin ligase that controls progression through mitosis and the G1 phase of the cell cycle. The APC/C complex acts by mediating ubiquitination and subsequent degradation of target proteins: it mainly mediates the formation of 'Lys-11'-linked polyubiquitin chains and, to a lower extent, the formation of 'Lys-48'- and 'Lys-63'-linked polyubiquitin chains. The APC/C complex catalyzes assembly of branched 'Lys-11'-/'Lys-48'-linked branched ubiquitin chains on target proteins.</text>
</comment>
<dbReference type="STRING" id="1661398.A0A482V888"/>
<evidence type="ECO:0000256" key="11">
    <source>
        <dbReference type="ARBA" id="ARBA00045696"/>
    </source>
</evidence>
<feature type="domain" description="ZFAND1-like ubiquitin-like" evidence="12">
    <location>
        <begin position="201"/>
        <end position="270"/>
    </location>
</feature>
<organism evidence="13 14">
    <name type="scientific">Asbolus verrucosus</name>
    <name type="common">Desert ironclad beetle</name>
    <dbReference type="NCBI Taxonomy" id="1661398"/>
    <lineage>
        <taxon>Eukaryota</taxon>
        <taxon>Metazoa</taxon>
        <taxon>Ecdysozoa</taxon>
        <taxon>Arthropoda</taxon>
        <taxon>Hexapoda</taxon>
        <taxon>Insecta</taxon>
        <taxon>Pterygota</taxon>
        <taxon>Neoptera</taxon>
        <taxon>Endopterygota</taxon>
        <taxon>Coleoptera</taxon>
        <taxon>Polyphaga</taxon>
        <taxon>Cucujiformia</taxon>
        <taxon>Tenebrionidae</taxon>
        <taxon>Pimeliinae</taxon>
        <taxon>Asbolus</taxon>
    </lineage>
</organism>
<evidence type="ECO:0000256" key="3">
    <source>
        <dbReference type="ARBA" id="ARBA00006940"/>
    </source>
</evidence>
<comment type="caution">
    <text evidence="13">The sequence shown here is derived from an EMBL/GenBank/DDBJ whole genome shotgun (WGS) entry which is preliminary data.</text>
</comment>
<evidence type="ECO:0000313" key="13">
    <source>
        <dbReference type="EMBL" id="RZB39398.1"/>
    </source>
</evidence>
<name>A0A482V888_ASBVE</name>
<comment type="similarity">
    <text evidence="3">Belongs to the APC13 family.</text>
</comment>
<evidence type="ECO:0000256" key="2">
    <source>
        <dbReference type="ARBA" id="ARBA00004906"/>
    </source>
</evidence>
<proteinExistence type="inferred from homology"/>
<dbReference type="InterPro" id="IPR008401">
    <property type="entry name" value="Apc13"/>
</dbReference>
<evidence type="ECO:0000256" key="6">
    <source>
        <dbReference type="ARBA" id="ARBA00022776"/>
    </source>
</evidence>
<keyword evidence="14" id="KW-1185">Reference proteome</keyword>
<dbReference type="Pfam" id="PF25327">
    <property type="entry name" value="UBL_ZFAND1"/>
    <property type="match status" value="1"/>
</dbReference>
<evidence type="ECO:0000256" key="1">
    <source>
        <dbReference type="ARBA" id="ARBA00004123"/>
    </source>
</evidence>
<dbReference type="GO" id="GO:0005680">
    <property type="term" value="C:anaphase-promoting complex"/>
    <property type="evidence" value="ECO:0007669"/>
    <property type="project" value="InterPro"/>
</dbReference>
<dbReference type="GO" id="GO:0070979">
    <property type="term" value="P:protein K11-linked ubiquitination"/>
    <property type="evidence" value="ECO:0007669"/>
    <property type="project" value="TreeGrafter"/>
</dbReference>
<sequence length="270" mass="30683">MDSTVGVDGYFVDLIDDKWRCDKLPEDDINVPTYELADPEADSGDIHLTLKEQEQKWTDIALSSLIEVEPRKIENVYKCSRHDCEESSLVPLLCSKCQQHFCIKHRHLTHCFAEDKNLIAAEREKYTAPVRQFNKAKVAVDKHIEHCLDEAKKKGKNTNLANKVQLMKIKSKAKGLKTVPLSERIYFNVTYPEKDDVNPVFVSKNWSVGRAIDAIAVECKLRNDNNKSTGKKLRLFKKDSGEVITKNVADIIQDLINSSILADGENLIIE</sequence>
<dbReference type="GO" id="GO:0051301">
    <property type="term" value="P:cell division"/>
    <property type="evidence" value="ECO:0007669"/>
    <property type="project" value="UniProtKB-KW"/>
</dbReference>